<comment type="caution">
    <text evidence="1">The sequence shown here is derived from an EMBL/GenBank/DDBJ whole genome shotgun (WGS) entry which is preliminary data.</text>
</comment>
<dbReference type="Proteomes" id="UP000178526">
    <property type="component" value="Unassembled WGS sequence"/>
</dbReference>
<evidence type="ECO:0000313" key="2">
    <source>
        <dbReference type="Proteomes" id="UP000178526"/>
    </source>
</evidence>
<dbReference type="AlphaFoldDB" id="A0A1F7RC61"/>
<name>A0A1F7RC61_9BACT</name>
<protein>
    <submittedName>
        <fullName evidence="1">Uncharacterized protein</fullName>
    </submittedName>
</protein>
<accession>A0A1F7RC61</accession>
<reference evidence="1 2" key="1">
    <citation type="journal article" date="2016" name="Nat. Commun.">
        <title>Thousands of microbial genomes shed light on interconnected biogeochemical processes in an aquifer system.</title>
        <authorList>
            <person name="Anantharaman K."/>
            <person name="Brown C.T."/>
            <person name="Hug L.A."/>
            <person name="Sharon I."/>
            <person name="Castelle C.J."/>
            <person name="Probst A.J."/>
            <person name="Thomas B.C."/>
            <person name="Singh A."/>
            <person name="Wilkins M.J."/>
            <person name="Karaoz U."/>
            <person name="Brodie E.L."/>
            <person name="Williams K.H."/>
            <person name="Hubbard S.S."/>
            <person name="Banfield J.F."/>
        </authorList>
    </citation>
    <scope>NUCLEOTIDE SEQUENCE [LARGE SCALE GENOMIC DNA]</scope>
</reference>
<organism evidence="1 2">
    <name type="scientific">Candidatus Schekmanbacteria bacterium GWA2_38_11</name>
    <dbReference type="NCBI Taxonomy" id="1817876"/>
    <lineage>
        <taxon>Bacteria</taxon>
        <taxon>Candidatus Schekmaniibacteriota</taxon>
    </lineage>
</organism>
<evidence type="ECO:0000313" key="1">
    <source>
        <dbReference type="EMBL" id="OGL38950.1"/>
    </source>
</evidence>
<sequence>MKKFNRCLKCGKNFKEGNLRYKVKILVSSDFDGVLNESEEEIDLHELMQEIENRESEELEDEVHKEINFLLCKPCRDVFVRDITDLEIKQITEDEDLKWQ</sequence>
<proteinExistence type="predicted"/>
<dbReference type="EMBL" id="MGDB01000131">
    <property type="protein sequence ID" value="OGL38950.1"/>
    <property type="molecule type" value="Genomic_DNA"/>
</dbReference>
<gene>
    <name evidence="1" type="ORF">A2042_04550</name>
</gene>